<feature type="domain" description="Knr4/Smi1-like" evidence="1">
    <location>
        <begin position="23"/>
        <end position="137"/>
    </location>
</feature>
<dbReference type="InterPro" id="IPR018958">
    <property type="entry name" value="Knr4/Smi1-like_dom"/>
</dbReference>
<dbReference type="SUPFAM" id="SSF160631">
    <property type="entry name" value="SMI1/KNR4-like"/>
    <property type="match status" value="1"/>
</dbReference>
<dbReference type="AlphaFoldDB" id="A0A0B6AB99"/>
<name>A0A0B6AB99_PRIM2</name>
<dbReference type="GeneID" id="93643181"/>
<dbReference type="HOGENOM" id="CLU_135026_0_0_9"/>
<dbReference type="KEGG" id="bmeg:BG04_5225"/>
<dbReference type="SMART" id="SM00860">
    <property type="entry name" value="SMI1_KNR4"/>
    <property type="match status" value="1"/>
</dbReference>
<gene>
    <name evidence="2" type="ORF">BG04_5225</name>
</gene>
<dbReference type="Gene3D" id="3.40.1580.10">
    <property type="entry name" value="SMI1/KNR4-like"/>
    <property type="match status" value="1"/>
</dbReference>
<evidence type="ECO:0000313" key="3">
    <source>
        <dbReference type="Proteomes" id="UP000031829"/>
    </source>
</evidence>
<reference evidence="2 3" key="1">
    <citation type="journal article" date="2015" name="Genome Announc.">
        <title>Complete genome sequences for 35 biothreat assay-relevant bacillus species.</title>
        <authorList>
            <person name="Johnson S.L."/>
            <person name="Daligault H.E."/>
            <person name="Davenport K.W."/>
            <person name="Jaissle J."/>
            <person name="Frey K.G."/>
            <person name="Ladner J.T."/>
            <person name="Broomall S.M."/>
            <person name="Bishop-Lilly K.A."/>
            <person name="Bruce D.C."/>
            <person name="Gibbons H.S."/>
            <person name="Coyne S.R."/>
            <person name="Lo C.C."/>
            <person name="Meincke L."/>
            <person name="Munk A.C."/>
            <person name="Koroleva G.I."/>
            <person name="Rosenzweig C.N."/>
            <person name="Palacios G.F."/>
            <person name="Redden C.L."/>
            <person name="Minogue T.D."/>
            <person name="Chain P.S."/>
        </authorList>
    </citation>
    <scope>NUCLEOTIDE SEQUENCE [LARGE SCALE GENOMIC DNA]</scope>
    <source>
        <strain evidence="3">ATCC 14581 / DSM 32 / JCM 2506 / NBRC 15308 / NCIMB 9376 / NCTC 10342 / NRRL B-14308 / VKM B-512</strain>
    </source>
</reference>
<dbReference type="Proteomes" id="UP000031829">
    <property type="component" value="Chromosome"/>
</dbReference>
<protein>
    <submittedName>
        <fullName evidence="2">SMI1-KNR4 cell-wall family protein</fullName>
    </submittedName>
</protein>
<proteinExistence type="predicted"/>
<dbReference type="Pfam" id="PF09346">
    <property type="entry name" value="SMI1_KNR4"/>
    <property type="match status" value="1"/>
</dbReference>
<evidence type="ECO:0000259" key="1">
    <source>
        <dbReference type="SMART" id="SM00860"/>
    </source>
</evidence>
<organism evidence="2 3">
    <name type="scientific">Priestia megaterium (strain ATCC 14581 / DSM 32 / CCUG 1817 / JCM 2506 / NBRC 15308 / NCIMB 9376 / NCTC 10342 / NRRL B-14308 / VKM B-512 / Ford 19)</name>
    <name type="common">Bacillus megaterium</name>
    <dbReference type="NCBI Taxonomy" id="1348623"/>
    <lineage>
        <taxon>Bacteria</taxon>
        <taxon>Bacillati</taxon>
        <taxon>Bacillota</taxon>
        <taxon>Bacilli</taxon>
        <taxon>Bacillales</taxon>
        <taxon>Bacillaceae</taxon>
        <taxon>Priestia</taxon>
    </lineage>
</organism>
<dbReference type="RefSeq" id="WP_034651280.1">
    <property type="nucleotide sequence ID" value="NZ_BCVB01000010.1"/>
</dbReference>
<dbReference type="EMBL" id="CP009920">
    <property type="protein sequence ID" value="AJI20816.1"/>
    <property type="molecule type" value="Genomic_DNA"/>
</dbReference>
<sequence>MKIELLNAVDQEFERYPEAFGGAVTSEEVTQAEAKLKVKLPEDFKRFPLRYGSGAIGEAVVLGLREAEFVSTPSFVDKSLQFRNMLPQGYEHFVVIGVDSAGNPVGFQYPNKEIVIVDFDFGGKKVIAGSFEEYLEKSIREELNIHF</sequence>
<dbReference type="InterPro" id="IPR037883">
    <property type="entry name" value="Knr4/Smi1-like_sf"/>
</dbReference>
<evidence type="ECO:0000313" key="2">
    <source>
        <dbReference type="EMBL" id="AJI20816.1"/>
    </source>
</evidence>
<accession>A0A0B6AB99</accession>